<dbReference type="GO" id="GO:0016787">
    <property type="term" value="F:hydrolase activity"/>
    <property type="evidence" value="ECO:0007669"/>
    <property type="project" value="UniProtKB-KW"/>
</dbReference>
<accession>A0A674GSU0</accession>
<evidence type="ECO:0000256" key="12">
    <source>
        <dbReference type="ARBA" id="ARBA00049360"/>
    </source>
</evidence>
<evidence type="ECO:0000256" key="13">
    <source>
        <dbReference type="PROSITE-ProRule" id="PRU00047"/>
    </source>
</evidence>
<dbReference type="PROSITE" id="PS50158">
    <property type="entry name" value="ZF_CCHC"/>
    <property type="match status" value="1"/>
</dbReference>
<evidence type="ECO:0000259" key="16">
    <source>
        <dbReference type="PROSITE" id="PS51192"/>
    </source>
</evidence>
<reference evidence="18" key="1">
    <citation type="submission" date="2025-08" db="UniProtKB">
        <authorList>
            <consortium name="Ensembl"/>
        </authorList>
    </citation>
    <scope>IDENTIFICATION</scope>
</reference>
<dbReference type="Pfam" id="PF00270">
    <property type="entry name" value="DEAD"/>
    <property type="match status" value="1"/>
</dbReference>
<dbReference type="InterPro" id="IPR011545">
    <property type="entry name" value="DEAD/DEAH_box_helicase_dom"/>
</dbReference>
<dbReference type="GO" id="GO:0005737">
    <property type="term" value="C:cytoplasm"/>
    <property type="evidence" value="ECO:0007669"/>
    <property type="project" value="TreeGrafter"/>
</dbReference>
<comment type="subcellular location">
    <subcellularLocation>
        <location evidence="1">Nucleus</location>
    </subcellularLocation>
</comment>
<dbReference type="CDD" id="cd18018">
    <property type="entry name" value="DEXHc_RecQ4-like"/>
    <property type="match status" value="1"/>
</dbReference>
<keyword evidence="4" id="KW-0378">Hydrolase</keyword>
<dbReference type="InterPro" id="IPR004589">
    <property type="entry name" value="DNA_helicase_ATP-dep_RecQ"/>
</dbReference>
<feature type="compositionally biased region" description="Basic residues" evidence="14">
    <location>
        <begin position="307"/>
        <end position="316"/>
    </location>
</feature>
<evidence type="ECO:0000256" key="7">
    <source>
        <dbReference type="ARBA" id="ARBA00023125"/>
    </source>
</evidence>
<dbReference type="Ensembl" id="ENSTGUT00000042455.1">
    <property type="protein sequence ID" value="ENSTGUP00000026039.1"/>
    <property type="gene ID" value="ENSTGUG00000025179.1"/>
</dbReference>
<comment type="catalytic activity">
    <reaction evidence="12">
        <text>ATP + H2O = ADP + phosphate + H(+)</text>
        <dbReference type="Rhea" id="RHEA:13065"/>
        <dbReference type="ChEBI" id="CHEBI:15377"/>
        <dbReference type="ChEBI" id="CHEBI:15378"/>
        <dbReference type="ChEBI" id="CHEBI:30616"/>
        <dbReference type="ChEBI" id="CHEBI:43474"/>
        <dbReference type="ChEBI" id="CHEBI:456216"/>
    </reaction>
</comment>
<keyword evidence="8" id="KW-0413">Isomerase</keyword>
<evidence type="ECO:0000256" key="14">
    <source>
        <dbReference type="SAM" id="MobiDB-lite"/>
    </source>
</evidence>
<dbReference type="InterPro" id="IPR014001">
    <property type="entry name" value="Helicase_ATP-bd"/>
</dbReference>
<keyword evidence="7" id="KW-0238">DNA-binding</keyword>
<dbReference type="Proteomes" id="UP000007754">
    <property type="component" value="Unplaced"/>
</dbReference>
<evidence type="ECO:0000256" key="10">
    <source>
        <dbReference type="ARBA" id="ARBA00034617"/>
    </source>
</evidence>
<evidence type="ECO:0000256" key="4">
    <source>
        <dbReference type="ARBA" id="ARBA00022801"/>
    </source>
</evidence>
<dbReference type="Pfam" id="PF00271">
    <property type="entry name" value="Helicase_C"/>
    <property type="match status" value="1"/>
</dbReference>
<dbReference type="EC" id="5.6.2.4" evidence="11"/>
<evidence type="ECO:0000259" key="15">
    <source>
        <dbReference type="PROSITE" id="PS50158"/>
    </source>
</evidence>
<dbReference type="SUPFAM" id="SSF52540">
    <property type="entry name" value="P-loop containing nucleoside triphosphate hydrolases"/>
    <property type="match status" value="1"/>
</dbReference>
<feature type="region of interest" description="Disordered" evidence="14">
    <location>
        <begin position="288"/>
        <end position="326"/>
    </location>
</feature>
<dbReference type="GO" id="GO:0005634">
    <property type="term" value="C:nucleus"/>
    <property type="evidence" value="ECO:0007669"/>
    <property type="project" value="UniProtKB-SubCell"/>
</dbReference>
<dbReference type="NCBIfam" id="TIGR00614">
    <property type="entry name" value="recQ_fam"/>
    <property type="match status" value="1"/>
</dbReference>
<feature type="compositionally biased region" description="Basic residues" evidence="14">
    <location>
        <begin position="19"/>
        <end position="28"/>
    </location>
</feature>
<sequence>MKLKAKLGTAGKEPPLTPRRTRNLRKPPKISDSQNLPNPETPEPPKPPDLDAETLPSEKNPENSPEFLDLLPHPEFPADSGRFRQLRRNVGRTLASLDPDWIRRCEEIPENPREFPSDFGNFGNLGKKRPRDGAGAAAAPAKLRRIPEISAREREEEEKSQIGATAAPNPVGKIHQEKEEDEGKGKTTRRARAPAGNFVRLNLKRKTYSRASLKGKFLRKQVWRQKWRKKFRSGGDLCFRCGGKGHWAAECRGECRGVGILRGYFRFLRGFLNFPLHPLPHLPWIPFTPQTPTGPSQVNPRANPPKKTQKKKKKSKFPPLNPTDPPEEVLEALRTLGFDSFRPGQAEAIMRVLSGISTLLLLPTGSGKSLCYQLPAFLYHRRSPCITLVISPLVSLMDDQVSNIPSPLKAVCIHSNLTQSQREAAIQKSGQAQILLLSPESITGSGFFSRFSRDFPPVAFVCLDEAHCISQWSHNFRPAYFRVCKVLRERLGVRCFLALTATATVATARDVAENLGIPKGTPNVGAFGIPENLRLSVSVEEDVDQAVLRILRQWNAENFGNSGDFGNSVIVYCKRRQESERLAELIQREFPDMPQNPGNRTGKGKAGQFQVAAAYHAGLSAPERRRIQRRFLRGDVGVVCATAALGLGLAPARLRGVLHAGGTGCAESFLQHCGRAGRDGHSARCHVCLRTEDQDYLELRRHIHENSVDFWVVKTLIQKVFAPCKCREIHGKIPENSQECPKNSRICRGHERSLPVQELVQALDLREEGIQTLLCLLELHPGRLLQLFPPVPARCRIRIPGNSLERLREAARGCPPLEFLLARGTSGISGVSGISGNLGISGPLEFDAVALSDSMGWEWPRLRQSLSGIQGKGIQVEFREFSFHFRAVGDLSGAELDSVSEFLNSQRLRHERAELGRLRRCFRMFHRSEFPKKHPKIIPEIFPKFPKISYKKMLSPFPRPGFWGDFLDIFGVFYCDFGVLFCSFSALSPRLSPLSPFPRPGFWGDVLDIFGVFYCDFGLIFGLSPPGSPRFPARDFGRDRRFWRRLLGREFRSLSRLASLEILAWR</sequence>
<organism evidence="18 19">
    <name type="scientific">Taeniopygia guttata</name>
    <name type="common">Zebra finch</name>
    <name type="synonym">Poephila guttata</name>
    <dbReference type="NCBI Taxonomy" id="59729"/>
    <lineage>
        <taxon>Eukaryota</taxon>
        <taxon>Metazoa</taxon>
        <taxon>Chordata</taxon>
        <taxon>Craniata</taxon>
        <taxon>Vertebrata</taxon>
        <taxon>Euteleostomi</taxon>
        <taxon>Archelosauria</taxon>
        <taxon>Archosauria</taxon>
        <taxon>Dinosauria</taxon>
        <taxon>Saurischia</taxon>
        <taxon>Theropoda</taxon>
        <taxon>Coelurosauria</taxon>
        <taxon>Aves</taxon>
        <taxon>Neognathae</taxon>
        <taxon>Neoaves</taxon>
        <taxon>Telluraves</taxon>
        <taxon>Australaves</taxon>
        <taxon>Passeriformes</taxon>
        <taxon>Passeroidea</taxon>
        <taxon>Estrildidae</taxon>
        <taxon>Estrildinae</taxon>
        <taxon>Taeniopygia</taxon>
    </lineage>
</organism>
<dbReference type="InterPro" id="IPR027417">
    <property type="entry name" value="P-loop_NTPase"/>
</dbReference>
<dbReference type="GO" id="GO:0000723">
    <property type="term" value="P:telomere maintenance"/>
    <property type="evidence" value="ECO:0007669"/>
    <property type="project" value="TreeGrafter"/>
</dbReference>
<feature type="region of interest" description="Disordered" evidence="14">
    <location>
        <begin position="1"/>
        <end position="82"/>
    </location>
</feature>
<dbReference type="GO" id="GO:0008270">
    <property type="term" value="F:zinc ion binding"/>
    <property type="evidence" value="ECO:0007669"/>
    <property type="project" value="UniProtKB-KW"/>
</dbReference>
<dbReference type="PROSITE" id="PS51192">
    <property type="entry name" value="HELICASE_ATP_BIND_1"/>
    <property type="match status" value="1"/>
</dbReference>
<evidence type="ECO:0000256" key="9">
    <source>
        <dbReference type="ARBA" id="ARBA00023242"/>
    </source>
</evidence>
<dbReference type="SUPFAM" id="SSF57756">
    <property type="entry name" value="Retrovirus zinc finger-like domains"/>
    <property type="match status" value="1"/>
</dbReference>
<dbReference type="Pfam" id="PF00098">
    <property type="entry name" value="zf-CCHC"/>
    <property type="match status" value="1"/>
</dbReference>
<keyword evidence="13" id="KW-0863">Zinc-finger</keyword>
<dbReference type="GO" id="GO:0005524">
    <property type="term" value="F:ATP binding"/>
    <property type="evidence" value="ECO:0007669"/>
    <property type="project" value="UniProtKB-KW"/>
</dbReference>
<dbReference type="Gene3D" id="3.40.50.300">
    <property type="entry name" value="P-loop containing nucleotide triphosphate hydrolases"/>
    <property type="match status" value="2"/>
</dbReference>
<dbReference type="AlphaFoldDB" id="A0A674GSU0"/>
<dbReference type="GO" id="GO:0009378">
    <property type="term" value="F:four-way junction helicase activity"/>
    <property type="evidence" value="ECO:0007669"/>
    <property type="project" value="TreeGrafter"/>
</dbReference>
<dbReference type="InterPro" id="IPR001650">
    <property type="entry name" value="Helicase_C-like"/>
</dbReference>
<protein>
    <recommendedName>
        <fullName evidence="11">DNA 3'-5' helicase</fullName>
        <ecNumber evidence="11">5.6.2.4</ecNumber>
    </recommendedName>
</protein>
<evidence type="ECO:0000256" key="11">
    <source>
        <dbReference type="ARBA" id="ARBA00034808"/>
    </source>
</evidence>
<dbReference type="SMART" id="SM00487">
    <property type="entry name" value="DEXDc"/>
    <property type="match status" value="1"/>
</dbReference>
<dbReference type="InterPro" id="IPR001878">
    <property type="entry name" value="Znf_CCHC"/>
</dbReference>
<dbReference type="InterPro" id="IPR036875">
    <property type="entry name" value="Znf_CCHC_sf"/>
</dbReference>
<keyword evidence="13" id="KW-0862">Zinc</keyword>
<dbReference type="SMART" id="SM00343">
    <property type="entry name" value="ZnF_C2HC"/>
    <property type="match status" value="1"/>
</dbReference>
<keyword evidence="5" id="KW-0347">Helicase</keyword>
<comment type="catalytic activity">
    <reaction evidence="10">
        <text>Couples ATP hydrolysis with the unwinding of duplex DNA by translocating in the 3'-5' direction.</text>
        <dbReference type="EC" id="5.6.2.4"/>
    </reaction>
</comment>
<keyword evidence="6" id="KW-0067">ATP-binding</keyword>
<dbReference type="GeneTree" id="ENSGT00940000160387"/>
<evidence type="ECO:0000256" key="5">
    <source>
        <dbReference type="ARBA" id="ARBA00022806"/>
    </source>
</evidence>
<feature type="region of interest" description="Disordered" evidence="14">
    <location>
        <begin position="149"/>
        <end position="193"/>
    </location>
</feature>
<dbReference type="GO" id="GO:0005694">
    <property type="term" value="C:chromosome"/>
    <property type="evidence" value="ECO:0007669"/>
    <property type="project" value="TreeGrafter"/>
</dbReference>
<feature type="domain" description="Helicase ATP-binding" evidence="16">
    <location>
        <begin position="349"/>
        <end position="521"/>
    </location>
</feature>
<dbReference type="GO" id="GO:0000724">
    <property type="term" value="P:double-strand break repair via homologous recombination"/>
    <property type="evidence" value="ECO:0007669"/>
    <property type="project" value="TreeGrafter"/>
</dbReference>
<dbReference type="PROSITE" id="PS51194">
    <property type="entry name" value="HELICASE_CTER"/>
    <property type="match status" value="1"/>
</dbReference>
<evidence type="ECO:0000256" key="2">
    <source>
        <dbReference type="ARBA" id="ARBA00005446"/>
    </source>
</evidence>
<dbReference type="SMART" id="SM00490">
    <property type="entry name" value="HELICc"/>
    <property type="match status" value="1"/>
</dbReference>
<evidence type="ECO:0000313" key="18">
    <source>
        <dbReference type="Ensembl" id="ENSTGUP00000026039.1"/>
    </source>
</evidence>
<evidence type="ECO:0000256" key="6">
    <source>
        <dbReference type="ARBA" id="ARBA00022840"/>
    </source>
</evidence>
<evidence type="ECO:0000313" key="19">
    <source>
        <dbReference type="Proteomes" id="UP000007754"/>
    </source>
</evidence>
<evidence type="ECO:0000259" key="17">
    <source>
        <dbReference type="PROSITE" id="PS51194"/>
    </source>
</evidence>
<evidence type="ECO:0000256" key="8">
    <source>
        <dbReference type="ARBA" id="ARBA00023235"/>
    </source>
</evidence>
<keyword evidence="19" id="KW-1185">Reference proteome</keyword>
<reference evidence="18" key="2">
    <citation type="submission" date="2025-09" db="UniProtKB">
        <authorList>
            <consortium name="Ensembl"/>
        </authorList>
    </citation>
    <scope>IDENTIFICATION</scope>
</reference>
<dbReference type="GO" id="GO:0043138">
    <property type="term" value="F:3'-5' DNA helicase activity"/>
    <property type="evidence" value="ECO:0007669"/>
    <property type="project" value="UniProtKB-EC"/>
</dbReference>
<dbReference type="FunFam" id="3.40.50.300:FF:000772">
    <property type="entry name" value="ATP-dependent DNA helicase Q4"/>
    <property type="match status" value="1"/>
</dbReference>
<keyword evidence="3" id="KW-0547">Nucleotide-binding</keyword>
<feature type="compositionally biased region" description="Basic and acidic residues" evidence="14">
    <location>
        <begin position="174"/>
        <end position="185"/>
    </location>
</feature>
<dbReference type="PANTHER" id="PTHR13710">
    <property type="entry name" value="DNA HELICASE RECQ FAMILY MEMBER"/>
    <property type="match status" value="1"/>
</dbReference>
<feature type="compositionally biased region" description="Polar residues" evidence="14">
    <location>
        <begin position="288"/>
        <end position="300"/>
    </location>
</feature>
<feature type="domain" description="CCHC-type" evidence="15">
    <location>
        <begin position="238"/>
        <end position="252"/>
    </location>
</feature>
<keyword evidence="9" id="KW-0539">Nucleus</keyword>
<dbReference type="InParanoid" id="A0A674GSU0"/>
<feature type="compositionally biased region" description="Basic and acidic residues" evidence="14">
    <location>
        <begin position="149"/>
        <end position="160"/>
    </location>
</feature>
<keyword evidence="13" id="KW-0479">Metal-binding</keyword>
<proteinExistence type="inferred from homology"/>
<evidence type="ECO:0000256" key="1">
    <source>
        <dbReference type="ARBA" id="ARBA00004123"/>
    </source>
</evidence>
<feature type="domain" description="Helicase C-terminal" evidence="17">
    <location>
        <begin position="542"/>
        <end position="721"/>
    </location>
</feature>
<dbReference type="PANTHER" id="PTHR13710:SF108">
    <property type="entry name" value="ATP-DEPENDENT DNA HELICASE Q4"/>
    <property type="match status" value="1"/>
</dbReference>
<name>A0A674GSU0_TAEGU</name>
<evidence type="ECO:0000256" key="3">
    <source>
        <dbReference type="ARBA" id="ARBA00022741"/>
    </source>
</evidence>
<dbReference type="GO" id="GO:0003677">
    <property type="term" value="F:DNA binding"/>
    <property type="evidence" value="ECO:0007669"/>
    <property type="project" value="UniProtKB-KW"/>
</dbReference>
<comment type="similarity">
    <text evidence="2">Belongs to the helicase family. RecQ subfamily.</text>
</comment>